<feature type="compositionally biased region" description="Low complexity" evidence="1">
    <location>
        <begin position="202"/>
        <end position="212"/>
    </location>
</feature>
<dbReference type="EMBL" id="LMWU01000001">
    <property type="protein sequence ID" value="KUN74449.1"/>
    <property type="molecule type" value="Genomic_DNA"/>
</dbReference>
<evidence type="ECO:0000313" key="4">
    <source>
        <dbReference type="Proteomes" id="UP000053669"/>
    </source>
</evidence>
<reference evidence="3 4" key="1">
    <citation type="submission" date="2015-10" db="EMBL/GenBank/DDBJ databases">
        <title>Draft genome sequence of Streptomyces canus DSM 40017, type strain for the species Streptomyces canus.</title>
        <authorList>
            <person name="Ruckert C."/>
            <person name="Winkler A."/>
            <person name="Kalinowski J."/>
            <person name="Kampfer P."/>
            <person name="Glaeser S."/>
        </authorList>
    </citation>
    <scope>NUCLEOTIDE SEQUENCE [LARGE SCALE GENOMIC DNA]</scope>
    <source>
        <strain evidence="3 4">DSM 40017</strain>
    </source>
</reference>
<dbReference type="PROSITE" id="PS51257">
    <property type="entry name" value="PROKAR_LIPOPROTEIN"/>
    <property type="match status" value="1"/>
</dbReference>
<name>A0A101SIH1_9ACTN</name>
<dbReference type="Proteomes" id="UP000053669">
    <property type="component" value="Unassembled WGS sequence"/>
</dbReference>
<protein>
    <recommendedName>
        <fullName evidence="5">Secreted protein</fullName>
    </recommendedName>
</protein>
<feature type="signal peptide" evidence="2">
    <location>
        <begin position="1"/>
        <end position="32"/>
    </location>
</feature>
<organism evidence="3 4">
    <name type="scientific">Streptomyces canus</name>
    <dbReference type="NCBI Taxonomy" id="58343"/>
    <lineage>
        <taxon>Bacteria</taxon>
        <taxon>Bacillati</taxon>
        <taxon>Actinomycetota</taxon>
        <taxon>Actinomycetes</taxon>
        <taxon>Kitasatosporales</taxon>
        <taxon>Streptomycetaceae</taxon>
        <taxon>Streptomyces</taxon>
        <taxon>Streptomyces aurantiacus group</taxon>
    </lineage>
</organism>
<dbReference type="AlphaFoldDB" id="A0A101SIH1"/>
<evidence type="ECO:0008006" key="5">
    <source>
        <dbReference type="Google" id="ProtNLM"/>
    </source>
</evidence>
<comment type="caution">
    <text evidence="3">The sequence shown here is derived from an EMBL/GenBank/DDBJ whole genome shotgun (WGS) entry which is preliminary data.</text>
</comment>
<accession>A0A101SIH1</accession>
<evidence type="ECO:0000256" key="1">
    <source>
        <dbReference type="SAM" id="MobiDB-lite"/>
    </source>
</evidence>
<gene>
    <name evidence="3" type="ORF">AQJ46_02600</name>
</gene>
<evidence type="ECO:0000256" key="2">
    <source>
        <dbReference type="SAM" id="SignalP"/>
    </source>
</evidence>
<evidence type="ECO:0000313" key="3">
    <source>
        <dbReference type="EMBL" id="KUN74449.1"/>
    </source>
</evidence>
<dbReference type="RefSeq" id="WP_059203983.1">
    <property type="nucleotide sequence ID" value="NZ_KQ948656.1"/>
</dbReference>
<proteinExistence type="predicted"/>
<keyword evidence="2" id="KW-0732">Signal</keyword>
<sequence length="219" mass="22939">MHCNQTRFRHTVLSAGATALALLATGCWNASAGAQTGGCRDAGDWSGREQAAWLRSAVAFHGTTDGTDPSYAQASVVVHGPRAGDVRVLCRPLAVQVEFWTLTATKTRPEMSFVMRYGLSADGGRTRTVAFPAGLPTGRDRTCVRVLVAAYAGAPLAYGELPRMTGDLATAGDADVRFGTARIGVHRLLPAQGPALCDAGRSTPSPSPAASTGWDIYHP</sequence>
<feature type="chain" id="PRO_5038771527" description="Secreted protein" evidence="2">
    <location>
        <begin position="33"/>
        <end position="219"/>
    </location>
</feature>
<feature type="region of interest" description="Disordered" evidence="1">
    <location>
        <begin position="197"/>
        <end position="219"/>
    </location>
</feature>